<feature type="compositionally biased region" description="Pro residues" evidence="1">
    <location>
        <begin position="340"/>
        <end position="351"/>
    </location>
</feature>
<feature type="transmembrane region" description="Helical" evidence="2">
    <location>
        <begin position="201"/>
        <end position="223"/>
    </location>
</feature>
<evidence type="ECO:0000256" key="1">
    <source>
        <dbReference type="SAM" id="MobiDB-lite"/>
    </source>
</evidence>
<comment type="caution">
    <text evidence="3">The sequence shown here is derived from an EMBL/GenBank/DDBJ whole genome shotgun (WGS) entry which is preliminary data.</text>
</comment>
<evidence type="ECO:0000313" key="4">
    <source>
        <dbReference type="Proteomes" id="UP001501020"/>
    </source>
</evidence>
<feature type="transmembrane region" description="Helical" evidence="2">
    <location>
        <begin position="173"/>
        <end position="195"/>
    </location>
</feature>
<keyword evidence="2" id="KW-0472">Membrane</keyword>
<feature type="compositionally biased region" description="Low complexity" evidence="1">
    <location>
        <begin position="352"/>
        <end position="374"/>
    </location>
</feature>
<dbReference type="EMBL" id="BAAAMR010000189">
    <property type="protein sequence ID" value="GAA2170151.1"/>
    <property type="molecule type" value="Genomic_DNA"/>
</dbReference>
<dbReference type="Proteomes" id="UP001501020">
    <property type="component" value="Unassembled WGS sequence"/>
</dbReference>
<proteinExistence type="predicted"/>
<feature type="compositionally biased region" description="Gly residues" evidence="1">
    <location>
        <begin position="423"/>
        <end position="440"/>
    </location>
</feature>
<evidence type="ECO:0000313" key="3">
    <source>
        <dbReference type="EMBL" id="GAA2170151.1"/>
    </source>
</evidence>
<accession>A0ABN3AJ76</accession>
<feature type="compositionally biased region" description="Polar residues" evidence="1">
    <location>
        <begin position="310"/>
        <end position="322"/>
    </location>
</feature>
<reference evidence="3 4" key="1">
    <citation type="journal article" date="2019" name="Int. J. Syst. Evol. Microbiol.">
        <title>The Global Catalogue of Microorganisms (GCM) 10K type strain sequencing project: providing services to taxonomists for standard genome sequencing and annotation.</title>
        <authorList>
            <consortium name="The Broad Institute Genomics Platform"/>
            <consortium name="The Broad Institute Genome Sequencing Center for Infectious Disease"/>
            <person name="Wu L."/>
            <person name="Ma J."/>
        </authorList>
    </citation>
    <scope>NUCLEOTIDE SEQUENCE [LARGE SCALE GENOMIC DNA]</scope>
    <source>
        <strain evidence="3 4">JCM 13850</strain>
    </source>
</reference>
<keyword evidence="4" id="KW-1185">Reference proteome</keyword>
<protein>
    <recommendedName>
        <fullName evidence="5">Type IV secretion system protein</fullName>
    </recommendedName>
</protein>
<evidence type="ECO:0000256" key="2">
    <source>
        <dbReference type="SAM" id="Phobius"/>
    </source>
</evidence>
<dbReference type="InterPro" id="IPR045782">
    <property type="entry name" value="TrbL_3"/>
</dbReference>
<feature type="transmembrane region" description="Helical" evidence="2">
    <location>
        <begin position="265"/>
        <end position="282"/>
    </location>
</feature>
<sequence length="440" mass="43976">MPDIPGEIGSNALEDAAKAFQSAVGWLISHSASWWVRKPSPNLETESAIGYLQVLVQPLTIAVAVLALLVVAAKMALTRKANPAVDAGRGLVVLAAVTAIGTVLPNLLLQWGDQWCGWVLDASSHGDFAKRMAEIVVIPAGTPAALVLVLCLVALFIGIIQALLLLFRGAALIILAGLLPLAAAGVITTATRSWFTRVGGWMLALIFYKPAAAAVYATAFTLIGSGKSLHSVLMGFAMMLISLIAFPVLLKFFTWTTGGAESSSGGGILGALMGGATALGALRGYGAASGSAGGGRGTAGEHADYLSQQLGDHATSPSGDETPSQPSPDPQQTPSGPAHPSSPDPPVPDPSVPSGGAPPGSEHSDATGQTTSGTSAGGWAGPDGGHGEPAGPATVQTADRERHRGEDTLRWMGNPTGSTDAGSPGGPSGAAGAGGGAGGA</sequence>
<name>A0ABN3AJ76_9ACTN</name>
<gene>
    <name evidence="3" type="ORF">GCM10009727_94070</name>
</gene>
<keyword evidence="2" id="KW-1133">Transmembrane helix</keyword>
<feature type="transmembrane region" description="Helical" evidence="2">
    <location>
        <begin position="232"/>
        <end position="253"/>
    </location>
</feature>
<feature type="transmembrane region" description="Helical" evidence="2">
    <location>
        <begin position="144"/>
        <end position="166"/>
    </location>
</feature>
<keyword evidence="2" id="KW-0812">Transmembrane</keyword>
<feature type="compositionally biased region" description="Gly residues" evidence="1">
    <location>
        <begin position="375"/>
        <end position="388"/>
    </location>
</feature>
<feature type="region of interest" description="Disordered" evidence="1">
    <location>
        <begin position="310"/>
        <end position="440"/>
    </location>
</feature>
<dbReference type="RefSeq" id="WP_344284422.1">
    <property type="nucleotide sequence ID" value="NZ_BAAAMR010000189.1"/>
</dbReference>
<feature type="transmembrane region" description="Helical" evidence="2">
    <location>
        <begin position="48"/>
        <end position="71"/>
    </location>
</feature>
<dbReference type="Pfam" id="PF19590">
    <property type="entry name" value="TrbL_3"/>
    <property type="match status" value="1"/>
</dbReference>
<feature type="transmembrane region" description="Helical" evidence="2">
    <location>
        <begin position="91"/>
        <end position="111"/>
    </location>
</feature>
<evidence type="ECO:0008006" key="5">
    <source>
        <dbReference type="Google" id="ProtNLM"/>
    </source>
</evidence>
<feature type="compositionally biased region" description="Basic and acidic residues" evidence="1">
    <location>
        <begin position="398"/>
        <end position="409"/>
    </location>
</feature>
<organism evidence="3 4">
    <name type="scientific">Actinomadura napierensis</name>
    <dbReference type="NCBI Taxonomy" id="267854"/>
    <lineage>
        <taxon>Bacteria</taxon>
        <taxon>Bacillati</taxon>
        <taxon>Actinomycetota</taxon>
        <taxon>Actinomycetes</taxon>
        <taxon>Streptosporangiales</taxon>
        <taxon>Thermomonosporaceae</taxon>
        <taxon>Actinomadura</taxon>
    </lineage>
</organism>